<gene>
    <name evidence="2" type="ORF">V1264_006211</name>
</gene>
<dbReference type="Proteomes" id="UP001374579">
    <property type="component" value="Unassembled WGS sequence"/>
</dbReference>
<name>A0AAN9G407_9CAEN</name>
<keyword evidence="3" id="KW-1185">Reference proteome</keyword>
<dbReference type="Gene3D" id="3.80.10.10">
    <property type="entry name" value="Ribonuclease Inhibitor"/>
    <property type="match status" value="1"/>
</dbReference>
<dbReference type="SUPFAM" id="SSF52047">
    <property type="entry name" value="RNI-like"/>
    <property type="match status" value="1"/>
</dbReference>
<feature type="region of interest" description="Disordered" evidence="1">
    <location>
        <begin position="1"/>
        <end position="72"/>
    </location>
</feature>
<dbReference type="AlphaFoldDB" id="A0AAN9G407"/>
<proteinExistence type="predicted"/>
<feature type="compositionally biased region" description="Basic and acidic residues" evidence="1">
    <location>
        <begin position="46"/>
        <end position="59"/>
    </location>
</feature>
<protein>
    <recommendedName>
        <fullName evidence="4">F-box domain-containing protein</fullName>
    </recommendedName>
</protein>
<feature type="compositionally biased region" description="Basic residues" evidence="1">
    <location>
        <begin position="27"/>
        <end position="45"/>
    </location>
</feature>
<evidence type="ECO:0000313" key="2">
    <source>
        <dbReference type="EMBL" id="KAK7094698.1"/>
    </source>
</evidence>
<feature type="compositionally biased region" description="Basic residues" evidence="1">
    <location>
        <begin position="1"/>
        <end position="16"/>
    </location>
</feature>
<sequence>MKPKKKTKEYKPKAKSAHGLGQGTAKIAKRKRNVAATKKRKQRQQRTRENRDILSDTETRSNAAEPEPKETGLFSDLDPFQFLPWGHVIWQRVLPYLGVVDKFKLRAVNRHCMAVVQEDFDKALAIIPPWTPRMSRTAWHIFTSGNFCATEFRAPHFRFYHREFEDAFCKSKNNETANLPFSFFDSDHFCRIADMNTIFNKHLPLKSLDLSSNGIVPSYQFLKTVTEQYPDLQELILRAIYPGALNSGLRVLCRYKMTRLCKLDLSSSRHDIKLATLQKLVQTQKSLRFLSLDAARFLFLDGARCSHPGFDGVTHEMGSVEELADIWLTSGLHRLTLTRVHGLRDKRLCSNRQGWGFDTLIDAEFVKRQAADGRTTLEFIYSYCFPLAVPNNQPERYIPEEELRAKGVAIFYMECTYDTHLNWFL</sequence>
<organism evidence="2 3">
    <name type="scientific">Littorina saxatilis</name>
    <dbReference type="NCBI Taxonomy" id="31220"/>
    <lineage>
        <taxon>Eukaryota</taxon>
        <taxon>Metazoa</taxon>
        <taxon>Spiralia</taxon>
        <taxon>Lophotrochozoa</taxon>
        <taxon>Mollusca</taxon>
        <taxon>Gastropoda</taxon>
        <taxon>Caenogastropoda</taxon>
        <taxon>Littorinimorpha</taxon>
        <taxon>Littorinoidea</taxon>
        <taxon>Littorinidae</taxon>
        <taxon>Littorina</taxon>
    </lineage>
</organism>
<evidence type="ECO:0000256" key="1">
    <source>
        <dbReference type="SAM" id="MobiDB-lite"/>
    </source>
</evidence>
<evidence type="ECO:0000313" key="3">
    <source>
        <dbReference type="Proteomes" id="UP001374579"/>
    </source>
</evidence>
<accession>A0AAN9G407</accession>
<evidence type="ECO:0008006" key="4">
    <source>
        <dbReference type="Google" id="ProtNLM"/>
    </source>
</evidence>
<comment type="caution">
    <text evidence="2">The sequence shown here is derived from an EMBL/GenBank/DDBJ whole genome shotgun (WGS) entry which is preliminary data.</text>
</comment>
<dbReference type="InterPro" id="IPR032675">
    <property type="entry name" value="LRR_dom_sf"/>
</dbReference>
<reference evidence="2 3" key="1">
    <citation type="submission" date="2024-02" db="EMBL/GenBank/DDBJ databases">
        <title>Chromosome-scale genome assembly of the rough periwinkle Littorina saxatilis.</title>
        <authorList>
            <person name="De Jode A."/>
            <person name="Faria R."/>
            <person name="Formenti G."/>
            <person name="Sims Y."/>
            <person name="Smith T.P."/>
            <person name="Tracey A."/>
            <person name="Wood J.M.D."/>
            <person name="Zagrodzka Z.B."/>
            <person name="Johannesson K."/>
            <person name="Butlin R.K."/>
            <person name="Leder E.H."/>
        </authorList>
    </citation>
    <scope>NUCLEOTIDE SEQUENCE [LARGE SCALE GENOMIC DNA]</scope>
    <source>
        <strain evidence="2">Snail1</strain>
        <tissue evidence="2">Muscle</tissue>
    </source>
</reference>
<dbReference type="EMBL" id="JBAMIC010000018">
    <property type="protein sequence ID" value="KAK7094698.1"/>
    <property type="molecule type" value="Genomic_DNA"/>
</dbReference>